<keyword evidence="1" id="KW-1133">Transmembrane helix</keyword>
<feature type="transmembrane region" description="Helical" evidence="1">
    <location>
        <begin position="186"/>
        <end position="211"/>
    </location>
</feature>
<evidence type="ECO:0000313" key="6">
    <source>
        <dbReference type="Proteomes" id="UP001058072"/>
    </source>
</evidence>
<dbReference type="EMBL" id="CP071249">
    <property type="protein sequence ID" value="UUF06665.1"/>
    <property type="molecule type" value="Genomic_DNA"/>
</dbReference>
<feature type="transmembrane region" description="Helical" evidence="1">
    <location>
        <begin position="73"/>
        <end position="95"/>
    </location>
</feature>
<organism evidence="4 6">
    <name type="scientific">Turicibacter bilis</name>
    <dbReference type="NCBI Taxonomy" id="2735723"/>
    <lineage>
        <taxon>Bacteria</taxon>
        <taxon>Bacillati</taxon>
        <taxon>Bacillota</taxon>
        <taxon>Erysipelotrichia</taxon>
        <taxon>Erysipelotrichales</taxon>
        <taxon>Turicibacteraceae</taxon>
        <taxon>Turicibacter</taxon>
    </lineage>
</organism>
<keyword evidence="5" id="KW-1185">Reference proteome</keyword>
<feature type="transmembrane region" description="Helical" evidence="1">
    <location>
        <begin position="268"/>
        <end position="289"/>
    </location>
</feature>
<dbReference type="AlphaFoldDB" id="A0A9Q9FE29"/>
<proteinExistence type="predicted"/>
<gene>
    <name evidence="3" type="ORF">J0J69_03535</name>
    <name evidence="4" type="ORF">J0J70_09880</name>
</gene>
<feature type="transmembrane region" description="Helical" evidence="1">
    <location>
        <begin position="301"/>
        <end position="323"/>
    </location>
</feature>
<keyword evidence="1" id="KW-0812">Transmembrane</keyword>
<dbReference type="EMBL" id="CP071250">
    <property type="protein sequence ID" value="UUF07918.1"/>
    <property type="molecule type" value="Genomic_DNA"/>
</dbReference>
<reference evidence="4 5" key="1">
    <citation type="submission" date="2021-03" db="EMBL/GenBank/DDBJ databases">
        <title>Comparative Genomics and Metabolomics in the genus Turicibacter.</title>
        <authorList>
            <person name="Maki J."/>
            <person name="Looft T."/>
        </authorList>
    </citation>
    <scope>NUCLEOTIDE SEQUENCE</scope>
    <source>
        <strain evidence="4">ISU324</strain>
        <strain evidence="3 5">MMM721</strain>
    </source>
</reference>
<dbReference type="InterPro" id="IPR011642">
    <property type="entry name" value="Gate_dom"/>
</dbReference>
<evidence type="ECO:0000313" key="3">
    <source>
        <dbReference type="EMBL" id="UUF06665.1"/>
    </source>
</evidence>
<feature type="transmembrane region" description="Helical" evidence="1">
    <location>
        <begin position="116"/>
        <end position="136"/>
    </location>
</feature>
<evidence type="ECO:0000313" key="5">
    <source>
        <dbReference type="Proteomes" id="UP001058016"/>
    </source>
</evidence>
<feature type="transmembrane region" description="Helical" evidence="1">
    <location>
        <begin position="343"/>
        <end position="361"/>
    </location>
</feature>
<accession>A0A9Q9FE29</accession>
<evidence type="ECO:0000259" key="2">
    <source>
        <dbReference type="Pfam" id="PF07670"/>
    </source>
</evidence>
<sequence>MKKIMNSVVLLAFLIILLLQPAPIIAATKTGFVTWAEKVVPSLFPFFVLTRLMIYYQVPQLIGKLLTPLFKSLLHLSPITFFVMFLSMISGNPSGSKMARDYYDQHLISAKEMEGLMYFCNFASPLFILGTVGVVLYQSTTIGYLLLIAHLLGSIAVFICCYPLLRSKETIRQVTVQFPNQSFSAILIDCIESSLQTLIRVGGIIVFFYIISETFNIIEITQLFNVIMHPFIEDIGLPSIEPLVAGILEFTQGVTKVSQTTAPLQTKLILTAFIISFTGLSVHTQSFMFAKNLNIPYLKYFIMRLLHGCTSALIVLLTWKTVLREDIDVFLPLDSTPSTVDSSLIPLTVVLFASYFVLKLYHQIKIRVKHKLA</sequence>
<protein>
    <submittedName>
        <fullName evidence="4">Sporulation protein</fullName>
    </submittedName>
</protein>
<dbReference type="RefSeq" id="WP_212724598.1">
    <property type="nucleotide sequence ID" value="NZ_CP071249.1"/>
</dbReference>
<evidence type="ECO:0000313" key="4">
    <source>
        <dbReference type="EMBL" id="UUF07918.1"/>
    </source>
</evidence>
<dbReference type="Proteomes" id="UP001058016">
    <property type="component" value="Chromosome"/>
</dbReference>
<dbReference type="Proteomes" id="UP001058072">
    <property type="component" value="Chromosome"/>
</dbReference>
<feature type="transmembrane region" description="Helical" evidence="1">
    <location>
        <begin position="142"/>
        <end position="165"/>
    </location>
</feature>
<feature type="domain" description="Nucleoside transporter/FeoB GTPase Gate" evidence="2">
    <location>
        <begin position="38"/>
        <end position="127"/>
    </location>
</feature>
<dbReference type="Pfam" id="PF07670">
    <property type="entry name" value="Gate"/>
    <property type="match status" value="1"/>
</dbReference>
<keyword evidence="1" id="KW-0472">Membrane</keyword>
<name>A0A9Q9FE29_9FIRM</name>
<evidence type="ECO:0000256" key="1">
    <source>
        <dbReference type="SAM" id="Phobius"/>
    </source>
</evidence>